<dbReference type="Proteomes" id="UP000245670">
    <property type="component" value="Unassembled WGS sequence"/>
</dbReference>
<proteinExistence type="predicted"/>
<gene>
    <name evidence="2" type="ORF">DIS07_13770</name>
</gene>
<name>A0A2U2J801_9FLAO</name>
<dbReference type="AlphaFoldDB" id="A0A2U2J801"/>
<comment type="caution">
    <text evidence="2">The sequence shown here is derived from an EMBL/GenBank/DDBJ whole genome shotgun (WGS) entry which is preliminary data.</text>
</comment>
<feature type="transmembrane region" description="Helical" evidence="1">
    <location>
        <begin position="12"/>
        <end position="38"/>
    </location>
</feature>
<keyword evidence="1" id="KW-0812">Transmembrane</keyword>
<keyword evidence="1" id="KW-0472">Membrane</keyword>
<reference evidence="2 3" key="1">
    <citation type="submission" date="2018-05" db="EMBL/GenBank/DDBJ databases">
        <title>Polaribacter aquimarinus sp. nov., isolated from sediment in a sediment of sea.</title>
        <authorList>
            <person name="Lu D."/>
        </authorList>
    </citation>
    <scope>NUCLEOTIDE SEQUENCE [LARGE SCALE GENOMIC DNA]</scope>
    <source>
        <strain evidence="2 3">ZY113</strain>
    </source>
</reference>
<protein>
    <submittedName>
        <fullName evidence="2">Uncharacterized protein</fullName>
    </submittedName>
</protein>
<dbReference type="RefSeq" id="WP_109405837.1">
    <property type="nucleotide sequence ID" value="NZ_QFFG01000006.1"/>
</dbReference>
<dbReference type="OrthoDB" id="1440331at2"/>
<evidence type="ECO:0000313" key="2">
    <source>
        <dbReference type="EMBL" id="PWG04468.1"/>
    </source>
</evidence>
<keyword evidence="1" id="KW-1133">Transmembrane helix</keyword>
<feature type="transmembrane region" description="Helical" evidence="1">
    <location>
        <begin position="58"/>
        <end position="83"/>
    </location>
</feature>
<feature type="transmembrane region" description="Helical" evidence="1">
    <location>
        <begin position="95"/>
        <end position="116"/>
    </location>
</feature>
<organism evidence="2 3">
    <name type="scientific">Polaribacter aquimarinus</name>
    <dbReference type="NCBI Taxonomy" id="2100726"/>
    <lineage>
        <taxon>Bacteria</taxon>
        <taxon>Pseudomonadati</taxon>
        <taxon>Bacteroidota</taxon>
        <taxon>Flavobacteriia</taxon>
        <taxon>Flavobacteriales</taxon>
        <taxon>Flavobacteriaceae</taxon>
    </lineage>
</organism>
<keyword evidence="3" id="KW-1185">Reference proteome</keyword>
<evidence type="ECO:0000313" key="3">
    <source>
        <dbReference type="Proteomes" id="UP000245670"/>
    </source>
</evidence>
<sequence>MKVNYWKNGLHVSGLAPFGYIISLIIFYFHTTIILGRFPKYNQPDPKKLDIYNYYSGVIDLLIGIWLLSFLTIIIIILSNLIINRKDVNWKLIGLYFTGHVIAIILFFSKIMEWYID</sequence>
<accession>A0A2U2J801</accession>
<dbReference type="EMBL" id="QFFG01000006">
    <property type="protein sequence ID" value="PWG04468.1"/>
    <property type="molecule type" value="Genomic_DNA"/>
</dbReference>
<evidence type="ECO:0000256" key="1">
    <source>
        <dbReference type="SAM" id="Phobius"/>
    </source>
</evidence>